<gene>
    <name evidence="1" type="primary">AVEN_248516_1</name>
    <name evidence="1" type="ORF">TNIN_368631</name>
</gene>
<dbReference type="Proteomes" id="UP000886998">
    <property type="component" value="Unassembled WGS sequence"/>
</dbReference>
<keyword evidence="2" id="KW-1185">Reference proteome</keyword>
<sequence>MLLEYADASESAYGAVVYMHSVKEDGTTTNKLIGSKSRVAPIKHISIPRLELSACLLLAQLVGKVRISLQVHQAKIILHTDSTIAIAWINTPANQLKPFIGNRVSKIQTLTANFEWKHIPSAQNPAVIISRGVNPEELSSLTLLWNGPQHLDMLELNLNLLNLQLPVLMNFICRNLKKSLISA</sequence>
<dbReference type="InterPro" id="IPR036397">
    <property type="entry name" value="RNaseH_sf"/>
</dbReference>
<proteinExistence type="predicted"/>
<evidence type="ECO:0000313" key="1">
    <source>
        <dbReference type="EMBL" id="GFY78117.1"/>
    </source>
</evidence>
<organism evidence="1 2">
    <name type="scientific">Trichonephila inaurata madagascariensis</name>
    <dbReference type="NCBI Taxonomy" id="2747483"/>
    <lineage>
        <taxon>Eukaryota</taxon>
        <taxon>Metazoa</taxon>
        <taxon>Ecdysozoa</taxon>
        <taxon>Arthropoda</taxon>
        <taxon>Chelicerata</taxon>
        <taxon>Arachnida</taxon>
        <taxon>Araneae</taxon>
        <taxon>Araneomorphae</taxon>
        <taxon>Entelegynae</taxon>
        <taxon>Araneoidea</taxon>
        <taxon>Nephilidae</taxon>
        <taxon>Trichonephila</taxon>
        <taxon>Trichonephila inaurata</taxon>
    </lineage>
</organism>
<dbReference type="GO" id="GO:0003676">
    <property type="term" value="F:nucleic acid binding"/>
    <property type="evidence" value="ECO:0007669"/>
    <property type="project" value="InterPro"/>
</dbReference>
<evidence type="ECO:0000313" key="2">
    <source>
        <dbReference type="Proteomes" id="UP000886998"/>
    </source>
</evidence>
<dbReference type="PANTHER" id="PTHR47331">
    <property type="entry name" value="PHD-TYPE DOMAIN-CONTAINING PROTEIN"/>
    <property type="match status" value="1"/>
</dbReference>
<dbReference type="Pfam" id="PF05380">
    <property type="entry name" value="Peptidase_A17"/>
    <property type="match status" value="1"/>
</dbReference>
<comment type="caution">
    <text evidence="1">The sequence shown here is derived from an EMBL/GenBank/DDBJ whole genome shotgun (WGS) entry which is preliminary data.</text>
</comment>
<dbReference type="InterPro" id="IPR008042">
    <property type="entry name" value="Retrotrans_Pao"/>
</dbReference>
<dbReference type="EMBL" id="BMAV01022829">
    <property type="protein sequence ID" value="GFY78117.1"/>
    <property type="molecule type" value="Genomic_DNA"/>
</dbReference>
<dbReference type="AlphaFoldDB" id="A0A8X6YUH1"/>
<protein>
    <submittedName>
        <fullName evidence="1">Integrase catalytic domain-containing protein</fullName>
    </submittedName>
</protein>
<name>A0A8X6YUH1_9ARAC</name>
<reference evidence="1" key="1">
    <citation type="submission" date="2020-08" db="EMBL/GenBank/DDBJ databases">
        <title>Multicomponent nature underlies the extraordinary mechanical properties of spider dragline silk.</title>
        <authorList>
            <person name="Kono N."/>
            <person name="Nakamura H."/>
            <person name="Mori M."/>
            <person name="Yoshida Y."/>
            <person name="Ohtoshi R."/>
            <person name="Malay A.D."/>
            <person name="Moran D.A.P."/>
            <person name="Tomita M."/>
            <person name="Numata K."/>
            <person name="Arakawa K."/>
        </authorList>
    </citation>
    <scope>NUCLEOTIDE SEQUENCE</scope>
</reference>
<dbReference type="Gene3D" id="3.30.420.10">
    <property type="entry name" value="Ribonuclease H-like superfamily/Ribonuclease H"/>
    <property type="match status" value="1"/>
</dbReference>
<accession>A0A8X6YUH1</accession>
<dbReference type="OrthoDB" id="8065890at2759"/>